<keyword evidence="3" id="KW-1185">Reference proteome</keyword>
<feature type="transmembrane region" description="Helical" evidence="1">
    <location>
        <begin position="72"/>
        <end position="94"/>
    </location>
</feature>
<name>A0A2S7SY60_9BACT</name>
<dbReference type="RefSeq" id="WP_105038437.1">
    <property type="nucleotide sequence ID" value="NZ_PPSL01000002.1"/>
</dbReference>
<keyword evidence="1" id="KW-0812">Transmembrane</keyword>
<comment type="caution">
    <text evidence="2">The sequence shown here is derived from an EMBL/GenBank/DDBJ whole genome shotgun (WGS) entry which is preliminary data.</text>
</comment>
<organism evidence="2 3">
    <name type="scientific">Flavipsychrobacter stenotrophus</name>
    <dbReference type="NCBI Taxonomy" id="2077091"/>
    <lineage>
        <taxon>Bacteria</taxon>
        <taxon>Pseudomonadati</taxon>
        <taxon>Bacteroidota</taxon>
        <taxon>Chitinophagia</taxon>
        <taxon>Chitinophagales</taxon>
        <taxon>Chitinophagaceae</taxon>
        <taxon>Flavipsychrobacter</taxon>
    </lineage>
</organism>
<feature type="transmembrane region" description="Helical" evidence="1">
    <location>
        <begin position="34"/>
        <end position="52"/>
    </location>
</feature>
<feature type="transmembrane region" description="Helical" evidence="1">
    <location>
        <begin position="100"/>
        <end position="123"/>
    </location>
</feature>
<reference evidence="2 3" key="1">
    <citation type="submission" date="2018-01" db="EMBL/GenBank/DDBJ databases">
        <title>A novel member of the phylum Bacteroidetes isolated from glacier ice.</title>
        <authorList>
            <person name="Liu Q."/>
            <person name="Xin Y.-H."/>
        </authorList>
    </citation>
    <scope>NUCLEOTIDE SEQUENCE [LARGE SCALE GENOMIC DNA]</scope>
    <source>
        <strain evidence="2 3">RB1R16</strain>
    </source>
</reference>
<evidence type="ECO:0000256" key="1">
    <source>
        <dbReference type="SAM" id="Phobius"/>
    </source>
</evidence>
<dbReference type="EMBL" id="PPSL01000002">
    <property type="protein sequence ID" value="PQJ11557.1"/>
    <property type="molecule type" value="Genomic_DNA"/>
</dbReference>
<keyword evidence="1" id="KW-1133">Transmembrane helix</keyword>
<proteinExistence type="predicted"/>
<accession>A0A2S7SY60</accession>
<gene>
    <name evidence="2" type="ORF">CJD36_007085</name>
</gene>
<sequence length="147" mass="16591">MKRLVNYKYADLVAQLLALVVPLIWAVAGKDVSNGFFCYTTVGIIQIISCLFNKSFLPQTLKHKSRGKYETLLSVVVMMGMVLGFVVGIVIFSGTMVSGFYAVIIIGYMLLLLTPIMDLWYLWVTCIEIKYITLQNDQENTSKYTLP</sequence>
<evidence type="ECO:0000313" key="3">
    <source>
        <dbReference type="Proteomes" id="UP000239872"/>
    </source>
</evidence>
<dbReference type="AlphaFoldDB" id="A0A2S7SY60"/>
<feature type="transmembrane region" description="Helical" evidence="1">
    <location>
        <begin position="12"/>
        <end position="28"/>
    </location>
</feature>
<dbReference type="Proteomes" id="UP000239872">
    <property type="component" value="Unassembled WGS sequence"/>
</dbReference>
<keyword evidence="1" id="KW-0472">Membrane</keyword>
<protein>
    <submittedName>
        <fullName evidence="2">Uncharacterized protein</fullName>
    </submittedName>
</protein>
<evidence type="ECO:0000313" key="2">
    <source>
        <dbReference type="EMBL" id="PQJ11557.1"/>
    </source>
</evidence>